<evidence type="ECO:0000256" key="9">
    <source>
        <dbReference type="ARBA" id="ARBA00023163"/>
    </source>
</evidence>
<feature type="binding site" evidence="11">
    <location>
        <position position="885"/>
    </location>
    <ligand>
        <name>Zn(2+)</name>
        <dbReference type="ChEBI" id="CHEBI:29105"/>
        <label>2</label>
    </ligand>
</feature>
<dbReference type="Proteomes" id="UP000249061">
    <property type="component" value="Unassembled WGS sequence"/>
</dbReference>
<dbReference type="Gene3D" id="1.10.1790.20">
    <property type="match status" value="1"/>
</dbReference>
<dbReference type="Gene3D" id="2.40.40.20">
    <property type="match status" value="1"/>
</dbReference>
<dbReference type="CDD" id="cd02655">
    <property type="entry name" value="RNAP_beta'_C"/>
    <property type="match status" value="1"/>
</dbReference>
<comment type="cofactor">
    <cofactor evidence="11">
        <name>Zn(2+)</name>
        <dbReference type="ChEBI" id="CHEBI:29105"/>
    </cofactor>
    <text evidence="11">Binds 2 Zn(2+) ions per subunit.</text>
</comment>
<sequence length="1406" mass="156083">MKDIFNFFEKPKDPLSFQAIRIALASPDKIRQWSHGEVKKPETINYRTFKPERDGLFCARIFGPVKDYECNCGKYKRMKHRGVVCEKCGVEVIQSKVRRERLGHITLATPVAHIWFLKSLPSRIGALLDMTLKDLEKVLYCESYIVLDPKSTELQKGELITEERFQKLLQEHGDESFTAAMGGEAVRTMLKEIKVDELAEQMRQEMKVTTSEAKRKKYAKRLKVLESFRSSGPAGQRNLPEWLMLDVIPVLPPDLRPLVPLDGGRFATSDLNDLYRRVINRNNRLKRLQELNAPDIIIRNEKRMLQEAVDALFDNGRRGKTITGPNKRPLKSLSDMLKGKQGRFRQNLLGKRVDYSGRSVIVVGPELRLHQCGLPKIMALELFKPFIYNKLEEKGYVTTIKSAKKMVEKERPEVWDILDEVIREHPVILNRAPTLHRLGMQAFEPVLIEGKAIQLHPLVCTAFNADFDGDQMAVHVPLSIEAQMEARTLMMSTNNILSPASGKPIIVPTQDMVLGIYYMTRPREFAHGEGMTFASAAEARAAYDQGAVHLQAKVKCRLNGKLYDTTIGRVLLSEIVPEKVSFDEVNKVLDKKQLGNLIDICYRLTGEKETVLLADRIRSYGYTNATRAGISIALKDMIIPPAKYTLIEAAQKEVTEVENQYLEGLITVGERSNKVIDIWAQTTEAITKKMMEQVSEETVSGLNKDGKKETRTQKSFNPIFIMADSGARGSTQQIRQLAGMRGLMAKPSGEIIENPITANFREGLSVLQYFISTHGARKGLADTALKTANSGYLTRRLVDVAQDAIITEYDCGTLDGIVISALVEGGDEIEPLHERILGRVALDDIHDPVTGEVLVRANEEIDEARVQKVVNAGLDRVKIRSGLTCQTKRGVCVECYGRDLARGRKVSVGEAVGVIAAQSIGEPGTQLTMRTFHVGGTATGRSQQSELTARFAGTVKFSLLSTVKRTGGEAVVTNRNGEIIIVDDSGRERERHRMVYGARLMVKEGEKVEANAKLAEWEPFAMPLLSEVGGAVKFEDIIEGVTMNESTDEVTGLSRRTIIESRDPEARPRITIRDGKGEVKALPNGQPASYFLPQGAALAVDDGQEITPGEVVARVPRETTKTKDITGGLPRVAELFEARKPKDHAIIAEIDGVVSFGKDTKGKRKLIITPEVNGEARADLAKEYLISKSKHITVHSGDRVRAGEALMDGAANPHDILKVLGEKELARFLVDETQEVYRLQGVKINDKHIEVIVRQMLRRVRVTDVGDTEFLIDEQVEKWVFEEENEKALNAGKRPAVGEPLLLGITKASLSTESFISASSFQETTKVLTEAAISGKVDYLRGLKENVIMGRLIPAGTGLPNYKHLDIQVDSPADEVQNMEDALAATHAGDAATLPGAPAQRAESGY</sequence>
<dbReference type="HAMAP" id="MF_01322">
    <property type="entry name" value="RNApol_bact_RpoC"/>
    <property type="match status" value="1"/>
</dbReference>
<dbReference type="InterPro" id="IPR000722">
    <property type="entry name" value="RNA_pol_asu"/>
</dbReference>
<dbReference type="EMBL" id="QFQP01000008">
    <property type="protein sequence ID" value="PZR13948.1"/>
    <property type="molecule type" value="Genomic_DNA"/>
</dbReference>
<dbReference type="PANTHER" id="PTHR19376:SF54">
    <property type="entry name" value="DNA-DIRECTED RNA POLYMERASE SUBUNIT BETA"/>
    <property type="match status" value="1"/>
</dbReference>
<dbReference type="NCBIfam" id="TIGR02386">
    <property type="entry name" value="rpoC_TIGR"/>
    <property type="match status" value="1"/>
</dbReference>
<dbReference type="GO" id="GO:0006351">
    <property type="term" value="P:DNA-templated transcription"/>
    <property type="evidence" value="ECO:0007669"/>
    <property type="project" value="UniProtKB-UniRule"/>
</dbReference>
<evidence type="ECO:0000256" key="8">
    <source>
        <dbReference type="ARBA" id="ARBA00022842"/>
    </source>
</evidence>
<feature type="binding site" evidence="11">
    <location>
        <position position="72"/>
    </location>
    <ligand>
        <name>Zn(2+)</name>
        <dbReference type="ChEBI" id="CHEBI:29105"/>
        <label>1</label>
    </ligand>
</feature>
<evidence type="ECO:0000256" key="12">
    <source>
        <dbReference type="RuleBase" id="RU004279"/>
    </source>
</evidence>
<dbReference type="Pfam" id="PF00623">
    <property type="entry name" value="RNA_pol_Rpb1_2"/>
    <property type="match status" value="1"/>
</dbReference>
<dbReference type="Gene3D" id="1.10.274.100">
    <property type="entry name" value="RNA polymerase Rpb1, domain 3"/>
    <property type="match status" value="2"/>
</dbReference>
<feature type="binding site" evidence="11">
    <location>
        <position position="811"/>
    </location>
    <ligand>
        <name>Zn(2+)</name>
        <dbReference type="ChEBI" id="CHEBI:29105"/>
        <label>2</label>
    </ligand>
</feature>
<dbReference type="GO" id="GO:0008270">
    <property type="term" value="F:zinc ion binding"/>
    <property type="evidence" value="ECO:0007669"/>
    <property type="project" value="UniProtKB-UniRule"/>
</dbReference>
<comment type="similarity">
    <text evidence="1">In the N-terminal section; belongs to the RNA polymerase beta chain family.</text>
</comment>
<keyword evidence="9 11" id="KW-0804">Transcription</keyword>
<dbReference type="InterPro" id="IPR007080">
    <property type="entry name" value="RNA_pol_Rpb1_1"/>
</dbReference>
<dbReference type="InterPro" id="IPR007083">
    <property type="entry name" value="RNA_pol_Rpb1_4"/>
</dbReference>
<dbReference type="FunFam" id="1.10.132.30:FF:000003">
    <property type="entry name" value="DNA-directed RNA polymerase subunit beta"/>
    <property type="match status" value="1"/>
</dbReference>
<evidence type="ECO:0000256" key="10">
    <source>
        <dbReference type="ARBA" id="ARBA00048552"/>
    </source>
</evidence>
<keyword evidence="4 11" id="KW-0808">Transferase</keyword>
<dbReference type="Gene3D" id="1.10.150.390">
    <property type="match status" value="1"/>
</dbReference>
<comment type="catalytic activity">
    <reaction evidence="10 11 12">
        <text>RNA(n) + a ribonucleoside 5'-triphosphate = RNA(n+1) + diphosphate</text>
        <dbReference type="Rhea" id="RHEA:21248"/>
        <dbReference type="Rhea" id="RHEA-COMP:14527"/>
        <dbReference type="Rhea" id="RHEA-COMP:17342"/>
        <dbReference type="ChEBI" id="CHEBI:33019"/>
        <dbReference type="ChEBI" id="CHEBI:61557"/>
        <dbReference type="ChEBI" id="CHEBI:140395"/>
        <dbReference type="EC" id="2.7.7.6"/>
    </reaction>
</comment>
<evidence type="ECO:0000256" key="7">
    <source>
        <dbReference type="ARBA" id="ARBA00022833"/>
    </source>
</evidence>
<feature type="binding site" evidence="11">
    <location>
        <position position="85"/>
    </location>
    <ligand>
        <name>Zn(2+)</name>
        <dbReference type="ChEBI" id="CHEBI:29105"/>
        <label>1</label>
    </ligand>
</feature>
<dbReference type="Gene3D" id="4.10.860.120">
    <property type="entry name" value="RNA polymerase II, clamp domain"/>
    <property type="match status" value="1"/>
</dbReference>
<keyword evidence="8 11" id="KW-0460">Magnesium</keyword>
<evidence type="ECO:0000313" key="14">
    <source>
        <dbReference type="EMBL" id="PZR13948.1"/>
    </source>
</evidence>
<dbReference type="SMART" id="SM00663">
    <property type="entry name" value="RPOLA_N"/>
    <property type="match status" value="1"/>
</dbReference>
<evidence type="ECO:0000259" key="13">
    <source>
        <dbReference type="SMART" id="SM00663"/>
    </source>
</evidence>
<accession>A0A2W5UXM0</accession>
<keyword evidence="6 11" id="KW-0479">Metal-binding</keyword>
<feature type="binding site" evidence="11">
    <location>
        <position position="895"/>
    </location>
    <ligand>
        <name>Zn(2+)</name>
        <dbReference type="ChEBI" id="CHEBI:29105"/>
        <label>2</label>
    </ligand>
</feature>
<dbReference type="GO" id="GO:0000287">
    <property type="term" value="F:magnesium ion binding"/>
    <property type="evidence" value="ECO:0007669"/>
    <property type="project" value="UniProtKB-UniRule"/>
</dbReference>
<organism evidence="14 15">
    <name type="scientific">Archangium gephyra</name>
    <dbReference type="NCBI Taxonomy" id="48"/>
    <lineage>
        <taxon>Bacteria</taxon>
        <taxon>Pseudomonadati</taxon>
        <taxon>Myxococcota</taxon>
        <taxon>Myxococcia</taxon>
        <taxon>Myxococcales</taxon>
        <taxon>Cystobacterineae</taxon>
        <taxon>Archangiaceae</taxon>
        <taxon>Archangium</taxon>
    </lineage>
</organism>
<dbReference type="Gene3D" id="1.10.40.90">
    <property type="match status" value="1"/>
</dbReference>
<dbReference type="SUPFAM" id="SSF64484">
    <property type="entry name" value="beta and beta-prime subunits of DNA dependent RNA-polymerase"/>
    <property type="match status" value="1"/>
</dbReference>
<dbReference type="Pfam" id="PF04997">
    <property type="entry name" value="RNA_pol_Rpb1_1"/>
    <property type="match status" value="1"/>
</dbReference>
<feature type="binding site" evidence="11">
    <location>
        <position position="468"/>
    </location>
    <ligand>
        <name>Mg(2+)</name>
        <dbReference type="ChEBI" id="CHEBI:18420"/>
    </ligand>
</feature>
<name>A0A2W5UXM0_9BACT</name>
<dbReference type="Pfam" id="PF04983">
    <property type="entry name" value="RNA_pol_Rpb1_3"/>
    <property type="match status" value="1"/>
</dbReference>
<dbReference type="InterPro" id="IPR044893">
    <property type="entry name" value="RNA_pol_Rpb1_clamp_domain"/>
</dbReference>
<feature type="binding site" evidence="11">
    <location>
        <position position="470"/>
    </location>
    <ligand>
        <name>Mg(2+)</name>
        <dbReference type="ChEBI" id="CHEBI:18420"/>
    </ligand>
</feature>
<evidence type="ECO:0000256" key="4">
    <source>
        <dbReference type="ARBA" id="ARBA00022679"/>
    </source>
</evidence>
<dbReference type="Gene3D" id="1.10.132.30">
    <property type="match status" value="1"/>
</dbReference>
<dbReference type="GO" id="GO:0003899">
    <property type="term" value="F:DNA-directed RNA polymerase activity"/>
    <property type="evidence" value="ECO:0007669"/>
    <property type="project" value="UniProtKB-UniRule"/>
</dbReference>
<comment type="function">
    <text evidence="11 12">DNA-dependent RNA polymerase catalyzes the transcription of DNA into RNA using the four ribonucleoside triphosphates as substrates.</text>
</comment>
<dbReference type="EC" id="2.7.7.6" evidence="11"/>
<evidence type="ECO:0000256" key="3">
    <source>
        <dbReference type="ARBA" id="ARBA00022478"/>
    </source>
</evidence>
<evidence type="ECO:0000256" key="2">
    <source>
        <dbReference type="ARBA" id="ARBA00009839"/>
    </source>
</evidence>
<comment type="similarity">
    <text evidence="2">In the C-terminal section; belongs to the RNA polymerase beta' chain family.</text>
</comment>
<keyword evidence="3 11" id="KW-0240">DNA-directed RNA polymerase</keyword>
<evidence type="ECO:0000256" key="6">
    <source>
        <dbReference type="ARBA" id="ARBA00022723"/>
    </source>
</evidence>
<protein>
    <recommendedName>
        <fullName evidence="11">DNA-directed RNA polymerase subunit beta'</fullName>
        <shortName evidence="11">RNAP subunit beta'</shortName>
        <ecNumber evidence="11">2.7.7.6</ecNumber>
    </recommendedName>
    <alternativeName>
        <fullName evidence="11">RNA polymerase subunit beta'</fullName>
    </alternativeName>
    <alternativeName>
        <fullName evidence="11">Transcriptase subunit beta'</fullName>
    </alternativeName>
</protein>
<dbReference type="GO" id="GO:0003677">
    <property type="term" value="F:DNA binding"/>
    <property type="evidence" value="ECO:0007669"/>
    <property type="project" value="UniProtKB-UniRule"/>
</dbReference>
<dbReference type="InterPro" id="IPR045867">
    <property type="entry name" value="DNA-dir_RpoC_beta_prime"/>
</dbReference>
<dbReference type="InterPro" id="IPR006592">
    <property type="entry name" value="RNA_pol_N"/>
</dbReference>
<feature type="domain" description="RNA polymerase N-terminal" evidence="13">
    <location>
        <begin position="241"/>
        <end position="520"/>
    </location>
</feature>
<dbReference type="Pfam" id="PF05000">
    <property type="entry name" value="RNA_pol_Rpb1_4"/>
    <property type="match status" value="1"/>
</dbReference>
<feature type="binding site" evidence="11">
    <location>
        <position position="466"/>
    </location>
    <ligand>
        <name>Mg(2+)</name>
        <dbReference type="ChEBI" id="CHEBI:18420"/>
    </ligand>
</feature>
<reference evidence="14 15" key="1">
    <citation type="submission" date="2017-08" db="EMBL/GenBank/DDBJ databases">
        <title>Infants hospitalized years apart are colonized by the same room-sourced microbial strains.</title>
        <authorList>
            <person name="Brooks B."/>
            <person name="Olm M.R."/>
            <person name="Firek B.A."/>
            <person name="Baker R."/>
            <person name="Thomas B.C."/>
            <person name="Morowitz M.J."/>
            <person name="Banfield J.F."/>
        </authorList>
    </citation>
    <scope>NUCLEOTIDE SEQUENCE [LARGE SCALE GENOMIC DNA]</scope>
    <source>
        <strain evidence="14">S2_003_000_R2_14</strain>
    </source>
</reference>
<keyword evidence="5 11" id="KW-0548">Nucleotidyltransferase</keyword>
<proteinExistence type="inferred from homology"/>
<comment type="cofactor">
    <cofactor evidence="11">
        <name>Mg(2+)</name>
        <dbReference type="ChEBI" id="CHEBI:18420"/>
    </cofactor>
    <text evidence="11">Binds 1 Mg(2+) ion per subunit.</text>
</comment>
<dbReference type="FunFam" id="1.10.40.90:FF:000001">
    <property type="entry name" value="DNA-directed RNA polymerase subunit beta"/>
    <property type="match status" value="1"/>
</dbReference>
<evidence type="ECO:0000313" key="15">
    <source>
        <dbReference type="Proteomes" id="UP000249061"/>
    </source>
</evidence>
<dbReference type="GO" id="GO:0000428">
    <property type="term" value="C:DNA-directed RNA polymerase complex"/>
    <property type="evidence" value="ECO:0007669"/>
    <property type="project" value="UniProtKB-KW"/>
</dbReference>
<comment type="caution">
    <text evidence="14">The sequence shown here is derived from an EMBL/GenBank/DDBJ whole genome shotgun (WGS) entry which is preliminary data.</text>
</comment>
<comment type="similarity">
    <text evidence="11 12">Belongs to the RNA polymerase beta' chain family.</text>
</comment>
<evidence type="ECO:0000256" key="5">
    <source>
        <dbReference type="ARBA" id="ARBA00022695"/>
    </source>
</evidence>
<keyword evidence="7 11" id="KW-0862">Zinc</keyword>
<dbReference type="Pfam" id="PF04998">
    <property type="entry name" value="RNA_pol_Rpb1_5"/>
    <property type="match status" value="1"/>
</dbReference>
<feature type="binding site" evidence="11">
    <location>
        <position position="892"/>
    </location>
    <ligand>
        <name>Zn(2+)</name>
        <dbReference type="ChEBI" id="CHEBI:29105"/>
        <label>2</label>
    </ligand>
</feature>
<feature type="binding site" evidence="11">
    <location>
        <position position="70"/>
    </location>
    <ligand>
        <name>Zn(2+)</name>
        <dbReference type="ChEBI" id="CHEBI:29105"/>
        <label>1</label>
    </ligand>
</feature>
<gene>
    <name evidence="11 14" type="primary">rpoC</name>
    <name evidence="14" type="ORF">DI536_11520</name>
</gene>
<evidence type="ECO:0000256" key="11">
    <source>
        <dbReference type="HAMAP-Rule" id="MF_01322"/>
    </source>
</evidence>
<dbReference type="InterPro" id="IPR042102">
    <property type="entry name" value="RNA_pol_Rpb1_3_sf"/>
</dbReference>
<dbReference type="InterPro" id="IPR007066">
    <property type="entry name" value="RNA_pol_Rpb1_3"/>
</dbReference>
<dbReference type="InterPro" id="IPR012754">
    <property type="entry name" value="DNA-dir_RpoC_beta_prime_bact"/>
</dbReference>
<dbReference type="Gene3D" id="2.40.50.100">
    <property type="match status" value="3"/>
</dbReference>
<dbReference type="InterPro" id="IPR007081">
    <property type="entry name" value="RNA_pol_Rpb1_5"/>
</dbReference>
<feature type="binding site" evidence="11">
    <location>
        <position position="88"/>
    </location>
    <ligand>
        <name>Zn(2+)</name>
        <dbReference type="ChEBI" id="CHEBI:29105"/>
        <label>1</label>
    </ligand>
</feature>
<dbReference type="PANTHER" id="PTHR19376">
    <property type="entry name" value="DNA-DIRECTED RNA POLYMERASE"/>
    <property type="match status" value="1"/>
</dbReference>
<dbReference type="InterPro" id="IPR038120">
    <property type="entry name" value="Rpb1_funnel_sf"/>
</dbReference>
<dbReference type="CDD" id="cd01609">
    <property type="entry name" value="RNAP_beta'_N"/>
    <property type="match status" value="1"/>
</dbReference>
<evidence type="ECO:0000256" key="1">
    <source>
        <dbReference type="ARBA" id="ARBA00007616"/>
    </source>
</evidence>
<comment type="subunit">
    <text evidence="11">The RNAP catalytic core consists of 2 alpha, 1 beta, 1 beta' and 1 omega subunit. When a sigma factor is associated with the core the holoenzyme is formed, which can initiate transcription.</text>
</comment>